<sequence>MATPDEVAALEFIRQHLLDEFESSPIDPILTPNFSFDAHCTSSSTSVCDSSDSINSISSDFSNHDTVQLNRSIDFDFSEIEIMDLVTSKPVEKPAARSYRGVRQRPWGKYAAEIRDPNRRGSRVWLGTFDSAIEAAEAYDRAAFAMRGCKAILNFPLQVAILKKTEDGGSKRNREDEFADERKKTVTATTAIR</sequence>
<dbReference type="EMBL" id="SZYD01000014">
    <property type="protein sequence ID" value="KAD4178288.1"/>
    <property type="molecule type" value="Genomic_DNA"/>
</dbReference>
<dbReference type="AlphaFoldDB" id="A0A5N6MV94"/>
<keyword evidence="2" id="KW-0611">Plant defense</keyword>
<name>A0A5N6MV94_9ASTR</name>
<evidence type="ECO:0000313" key="9">
    <source>
        <dbReference type="EMBL" id="KAD4178288.1"/>
    </source>
</evidence>
<gene>
    <name evidence="9" type="ORF">E3N88_26879</name>
</gene>
<evidence type="ECO:0000256" key="2">
    <source>
        <dbReference type="ARBA" id="ARBA00022821"/>
    </source>
</evidence>
<dbReference type="Gene3D" id="3.30.730.10">
    <property type="entry name" value="AP2/ERF domain"/>
    <property type="match status" value="1"/>
</dbReference>
<dbReference type="PRINTS" id="PR00367">
    <property type="entry name" value="ETHRSPELEMNT"/>
</dbReference>
<keyword evidence="10" id="KW-1185">Reference proteome</keyword>
<dbReference type="FunFam" id="3.30.730.10:FF:000001">
    <property type="entry name" value="Ethylene-responsive transcription factor 2"/>
    <property type="match status" value="1"/>
</dbReference>
<evidence type="ECO:0000256" key="7">
    <source>
        <dbReference type="SAM" id="MobiDB-lite"/>
    </source>
</evidence>
<feature type="compositionally biased region" description="Basic and acidic residues" evidence="7">
    <location>
        <begin position="169"/>
        <end position="184"/>
    </location>
</feature>
<feature type="domain" description="AP2/ERF" evidence="8">
    <location>
        <begin position="98"/>
        <end position="156"/>
    </location>
</feature>
<evidence type="ECO:0000259" key="8">
    <source>
        <dbReference type="PROSITE" id="PS51032"/>
    </source>
</evidence>
<dbReference type="InterPro" id="IPR044808">
    <property type="entry name" value="ERF_plant"/>
</dbReference>
<dbReference type="Pfam" id="PF00847">
    <property type="entry name" value="AP2"/>
    <property type="match status" value="1"/>
</dbReference>
<dbReference type="InterPro" id="IPR036955">
    <property type="entry name" value="AP2/ERF_dom_sf"/>
</dbReference>
<dbReference type="GO" id="GO:0009873">
    <property type="term" value="P:ethylene-activated signaling pathway"/>
    <property type="evidence" value="ECO:0007669"/>
    <property type="project" value="InterPro"/>
</dbReference>
<protein>
    <recommendedName>
        <fullName evidence="8">AP2/ERF domain-containing protein</fullName>
    </recommendedName>
</protein>
<dbReference type="GO" id="GO:0005634">
    <property type="term" value="C:nucleus"/>
    <property type="evidence" value="ECO:0007669"/>
    <property type="project" value="UniProtKB-SubCell"/>
</dbReference>
<evidence type="ECO:0000256" key="3">
    <source>
        <dbReference type="ARBA" id="ARBA00023015"/>
    </source>
</evidence>
<dbReference type="Proteomes" id="UP000326396">
    <property type="component" value="Linkage Group LG4"/>
</dbReference>
<evidence type="ECO:0000256" key="1">
    <source>
        <dbReference type="ARBA" id="ARBA00004123"/>
    </source>
</evidence>
<dbReference type="OrthoDB" id="10038011at2759"/>
<comment type="caution">
    <text evidence="9">The sequence shown here is derived from an EMBL/GenBank/DDBJ whole genome shotgun (WGS) entry which is preliminary data.</text>
</comment>
<keyword evidence="3" id="KW-0805">Transcription regulation</keyword>
<evidence type="ECO:0000313" key="10">
    <source>
        <dbReference type="Proteomes" id="UP000326396"/>
    </source>
</evidence>
<comment type="subcellular location">
    <subcellularLocation>
        <location evidence="1">Nucleus</location>
    </subcellularLocation>
</comment>
<evidence type="ECO:0000256" key="6">
    <source>
        <dbReference type="ARBA" id="ARBA00023242"/>
    </source>
</evidence>
<keyword evidence="5" id="KW-0804">Transcription</keyword>
<dbReference type="PANTHER" id="PTHR31190:SF465">
    <property type="entry name" value="DNA-BINDING DOMAIN-CONTAINING PROTEIN-RELATED"/>
    <property type="match status" value="1"/>
</dbReference>
<dbReference type="SUPFAM" id="SSF54171">
    <property type="entry name" value="DNA-binding domain"/>
    <property type="match status" value="1"/>
</dbReference>
<dbReference type="PANTHER" id="PTHR31190">
    <property type="entry name" value="DNA-BINDING DOMAIN"/>
    <property type="match status" value="1"/>
</dbReference>
<dbReference type="InterPro" id="IPR016177">
    <property type="entry name" value="DNA-bd_dom_sf"/>
</dbReference>
<dbReference type="PROSITE" id="PS51032">
    <property type="entry name" value="AP2_ERF"/>
    <property type="match status" value="1"/>
</dbReference>
<reference evidence="9 10" key="1">
    <citation type="submission" date="2019-05" db="EMBL/GenBank/DDBJ databases">
        <title>Mikania micrantha, genome provides insights into the molecular mechanism of rapid growth.</title>
        <authorList>
            <person name="Liu B."/>
        </authorList>
    </citation>
    <scope>NUCLEOTIDE SEQUENCE [LARGE SCALE GENOMIC DNA]</scope>
    <source>
        <strain evidence="9">NLD-2019</strain>
        <tissue evidence="9">Leaf</tissue>
    </source>
</reference>
<organism evidence="9 10">
    <name type="scientific">Mikania micrantha</name>
    <name type="common">bitter vine</name>
    <dbReference type="NCBI Taxonomy" id="192012"/>
    <lineage>
        <taxon>Eukaryota</taxon>
        <taxon>Viridiplantae</taxon>
        <taxon>Streptophyta</taxon>
        <taxon>Embryophyta</taxon>
        <taxon>Tracheophyta</taxon>
        <taxon>Spermatophyta</taxon>
        <taxon>Magnoliopsida</taxon>
        <taxon>eudicotyledons</taxon>
        <taxon>Gunneridae</taxon>
        <taxon>Pentapetalae</taxon>
        <taxon>asterids</taxon>
        <taxon>campanulids</taxon>
        <taxon>Asterales</taxon>
        <taxon>Asteraceae</taxon>
        <taxon>Asteroideae</taxon>
        <taxon>Heliantheae alliance</taxon>
        <taxon>Eupatorieae</taxon>
        <taxon>Mikania</taxon>
    </lineage>
</organism>
<proteinExistence type="predicted"/>
<evidence type="ECO:0000256" key="4">
    <source>
        <dbReference type="ARBA" id="ARBA00023125"/>
    </source>
</evidence>
<accession>A0A5N6MV94</accession>
<evidence type="ECO:0000256" key="5">
    <source>
        <dbReference type="ARBA" id="ARBA00023163"/>
    </source>
</evidence>
<dbReference type="GO" id="GO:0006952">
    <property type="term" value="P:defense response"/>
    <property type="evidence" value="ECO:0007669"/>
    <property type="project" value="UniProtKB-KW"/>
</dbReference>
<dbReference type="GO" id="GO:0003677">
    <property type="term" value="F:DNA binding"/>
    <property type="evidence" value="ECO:0007669"/>
    <property type="project" value="UniProtKB-KW"/>
</dbReference>
<dbReference type="GO" id="GO:0003700">
    <property type="term" value="F:DNA-binding transcription factor activity"/>
    <property type="evidence" value="ECO:0007669"/>
    <property type="project" value="InterPro"/>
</dbReference>
<feature type="region of interest" description="Disordered" evidence="7">
    <location>
        <begin position="169"/>
        <end position="193"/>
    </location>
</feature>
<keyword evidence="4" id="KW-0238">DNA-binding</keyword>
<dbReference type="InterPro" id="IPR001471">
    <property type="entry name" value="AP2/ERF_dom"/>
</dbReference>
<dbReference type="SMART" id="SM00380">
    <property type="entry name" value="AP2"/>
    <property type="match status" value="1"/>
</dbReference>
<dbReference type="CDD" id="cd00018">
    <property type="entry name" value="AP2"/>
    <property type="match status" value="1"/>
</dbReference>
<keyword evidence="6" id="KW-0539">Nucleus</keyword>